<evidence type="ECO:0000256" key="1">
    <source>
        <dbReference type="SAM" id="Phobius"/>
    </source>
</evidence>
<evidence type="ECO:0000313" key="2">
    <source>
        <dbReference type="EMBL" id="RZF61218.1"/>
    </source>
</evidence>
<name>A0A4V2DCE6_9SPHN</name>
<dbReference type="EMBL" id="SGIS01000035">
    <property type="protein sequence ID" value="RZF61218.1"/>
    <property type="molecule type" value="Genomic_DNA"/>
</dbReference>
<reference evidence="2 3" key="1">
    <citation type="submission" date="2019-02" db="EMBL/GenBank/DDBJ databases">
        <authorList>
            <person name="Li Y."/>
        </authorList>
    </citation>
    <scope>NUCLEOTIDE SEQUENCE [LARGE SCALE GENOMIC DNA]</scope>
    <source>
        <strain evidence="2 3">3-7</strain>
    </source>
</reference>
<keyword evidence="1" id="KW-0472">Membrane</keyword>
<accession>A0A4V2DCE6</accession>
<gene>
    <name evidence="2" type="ORF">EWE75_18680</name>
</gene>
<keyword evidence="1" id="KW-0812">Transmembrane</keyword>
<keyword evidence="3" id="KW-1185">Reference proteome</keyword>
<comment type="caution">
    <text evidence="2">The sequence shown here is derived from an EMBL/GenBank/DDBJ whole genome shotgun (WGS) entry which is preliminary data.</text>
</comment>
<feature type="transmembrane region" description="Helical" evidence="1">
    <location>
        <begin position="12"/>
        <end position="34"/>
    </location>
</feature>
<evidence type="ECO:0000313" key="3">
    <source>
        <dbReference type="Proteomes" id="UP000292085"/>
    </source>
</evidence>
<proteinExistence type="predicted"/>
<keyword evidence="1" id="KW-1133">Transmembrane helix</keyword>
<organism evidence="2 3">
    <name type="scientific">Sphingomonas populi</name>
    <dbReference type="NCBI Taxonomy" id="2484750"/>
    <lineage>
        <taxon>Bacteria</taxon>
        <taxon>Pseudomonadati</taxon>
        <taxon>Pseudomonadota</taxon>
        <taxon>Alphaproteobacteria</taxon>
        <taxon>Sphingomonadales</taxon>
        <taxon>Sphingomonadaceae</taxon>
        <taxon>Sphingomonas</taxon>
    </lineage>
</organism>
<dbReference type="Proteomes" id="UP000292085">
    <property type="component" value="Unassembled WGS sequence"/>
</dbReference>
<dbReference type="RefSeq" id="WP_130159624.1">
    <property type="nucleotide sequence ID" value="NZ_SGIS01000035.1"/>
</dbReference>
<sequence>MTAIHVAQQGVTWGSILISIVSGGGLGAVFIAVIKNRAPMRELAIKSDEKLRASEEKLRKDLMDQLSKQEADHFARVTSLESRIDEQRETYESRIELERVLHANDISTMRHRMNNLDQCLTMLLALIEENPEKAQAAAKRVREMRAKQEASEVAEKATLAAAKVVASATVAAPKPAKPSKGKP</sequence>
<protein>
    <submittedName>
        <fullName evidence="2">Uncharacterized protein</fullName>
    </submittedName>
</protein>
<dbReference type="OrthoDB" id="10011122at2"/>
<dbReference type="AlphaFoldDB" id="A0A4V2DCE6"/>